<accession>A0A650CQ70</accession>
<dbReference type="Proteomes" id="UP000423396">
    <property type="component" value="Chromosome"/>
</dbReference>
<sequence length="92" mass="10332">MNNSRSIVDIKKRNLNFSSGEKGKNDFIDSIELPPILENTAAEVKILSLLTLSRSFFQLLATSAVKPGKYSSHSSCSTSYTSYEERNDDNYF</sequence>
<dbReference type="AlphaFoldDB" id="A0A650CQ70"/>
<evidence type="ECO:0000313" key="2">
    <source>
        <dbReference type="EMBL" id="QGR19802.1"/>
    </source>
</evidence>
<evidence type="ECO:0000256" key="1">
    <source>
        <dbReference type="SAM" id="MobiDB-lite"/>
    </source>
</evidence>
<feature type="region of interest" description="Disordered" evidence="1">
    <location>
        <begin position="67"/>
        <end position="92"/>
    </location>
</feature>
<dbReference type="GeneID" id="42798862"/>
<dbReference type="EMBL" id="CP045483">
    <property type="protein sequence ID" value="QGR19802.1"/>
    <property type="molecule type" value="Genomic_DNA"/>
</dbReference>
<keyword evidence="3" id="KW-1185">Reference proteome</keyword>
<gene>
    <name evidence="2" type="ORF">D1868_07295</name>
</gene>
<feature type="compositionally biased region" description="Low complexity" evidence="1">
    <location>
        <begin position="70"/>
        <end position="82"/>
    </location>
</feature>
<dbReference type="KEGG" id="sazo:D1868_07295"/>
<reference evidence="2 3" key="1">
    <citation type="submission" date="2019-10" db="EMBL/GenBank/DDBJ databases">
        <title>Genome Sequences from Six Type Strain Members of the Archaeal Family Sulfolobaceae: Acidianus ambivalens, Acidianus infernus, Metallosphaera prunae, Stygiolobus azoricus, Sulfolobus metallicus, and Sulfurisphaera ohwakuensis.</title>
        <authorList>
            <person name="Counts J.A."/>
            <person name="Kelly R.M."/>
        </authorList>
    </citation>
    <scope>NUCLEOTIDE SEQUENCE [LARGE SCALE GENOMIC DNA]</scope>
    <source>
        <strain evidence="2 3">FC6</strain>
    </source>
</reference>
<name>A0A650CQ70_9CREN</name>
<evidence type="ECO:0000313" key="3">
    <source>
        <dbReference type="Proteomes" id="UP000423396"/>
    </source>
</evidence>
<organism evidence="2 3">
    <name type="scientific">Stygiolobus azoricus</name>
    <dbReference type="NCBI Taxonomy" id="41675"/>
    <lineage>
        <taxon>Archaea</taxon>
        <taxon>Thermoproteota</taxon>
        <taxon>Thermoprotei</taxon>
        <taxon>Sulfolobales</taxon>
        <taxon>Sulfolobaceae</taxon>
        <taxon>Stygiolobus</taxon>
    </lineage>
</organism>
<protein>
    <submittedName>
        <fullName evidence="2">Uncharacterized protein</fullName>
    </submittedName>
</protein>
<dbReference type="RefSeq" id="WP_156006937.1">
    <property type="nucleotide sequence ID" value="NZ_CP045483.1"/>
</dbReference>
<feature type="compositionally biased region" description="Basic and acidic residues" evidence="1">
    <location>
        <begin position="83"/>
        <end position="92"/>
    </location>
</feature>
<proteinExistence type="predicted"/>